<evidence type="ECO:0000313" key="4">
    <source>
        <dbReference type="Proteomes" id="UP001166093"/>
    </source>
</evidence>
<sequence>MPTHDKFHLALSLLCQAVMPFQYQANEELQHGPAVTDTFAAIYGKDAAAESRRSRESFMKWLFAGMTLATGLVVGSYFVRKRL</sequence>
<keyword evidence="4" id="KW-1185">Reference proteome</keyword>
<comment type="caution">
    <text evidence="3">The sequence shown here is derived from an EMBL/GenBank/DDBJ whole genome shotgun (WGS) entry which is preliminary data.</text>
</comment>
<feature type="signal peptide" evidence="2">
    <location>
        <begin position="1"/>
        <end position="20"/>
    </location>
</feature>
<evidence type="ECO:0000313" key="3">
    <source>
        <dbReference type="EMBL" id="MBN3283326.1"/>
    </source>
</evidence>
<protein>
    <submittedName>
        <fullName evidence="3">B2CL1 protein</fullName>
    </submittedName>
</protein>
<dbReference type="Proteomes" id="UP001166093">
    <property type="component" value="Unassembled WGS sequence"/>
</dbReference>
<organism evidence="3 4">
    <name type="scientific">Polyodon spathula</name>
    <name type="common">North American paddlefish</name>
    <name type="synonym">Squalus spathula</name>
    <dbReference type="NCBI Taxonomy" id="7913"/>
    <lineage>
        <taxon>Eukaryota</taxon>
        <taxon>Metazoa</taxon>
        <taxon>Chordata</taxon>
        <taxon>Craniata</taxon>
        <taxon>Vertebrata</taxon>
        <taxon>Euteleostomi</taxon>
        <taxon>Actinopterygii</taxon>
        <taxon>Chondrostei</taxon>
        <taxon>Acipenseriformes</taxon>
        <taxon>Polyodontidae</taxon>
        <taxon>Polyodon</taxon>
    </lineage>
</organism>
<accession>A0ABS2YAW0</accession>
<gene>
    <name evidence="3" type="primary">Bcl2l1_1</name>
    <name evidence="3" type="ORF">GTO93_0000662</name>
</gene>
<dbReference type="EMBL" id="JAAWVQ010125848">
    <property type="protein sequence ID" value="MBN3283326.1"/>
    <property type="molecule type" value="Genomic_DNA"/>
</dbReference>
<feature type="transmembrane region" description="Helical" evidence="1">
    <location>
        <begin position="61"/>
        <end position="79"/>
    </location>
</feature>
<feature type="chain" id="PRO_5045481036" evidence="2">
    <location>
        <begin position="21"/>
        <end position="83"/>
    </location>
</feature>
<name>A0ABS2YAW0_POLSP</name>
<evidence type="ECO:0000256" key="1">
    <source>
        <dbReference type="SAM" id="Phobius"/>
    </source>
</evidence>
<feature type="non-terminal residue" evidence="3">
    <location>
        <position position="83"/>
    </location>
</feature>
<keyword evidence="1" id="KW-0812">Transmembrane</keyword>
<reference evidence="3" key="1">
    <citation type="journal article" date="2021" name="Cell">
        <title>Tracing the genetic footprints of vertebrate landing in non-teleost ray-finned fishes.</title>
        <authorList>
            <person name="Bi X."/>
            <person name="Wang K."/>
            <person name="Yang L."/>
            <person name="Pan H."/>
            <person name="Jiang H."/>
            <person name="Wei Q."/>
            <person name="Fang M."/>
            <person name="Yu H."/>
            <person name="Zhu C."/>
            <person name="Cai Y."/>
            <person name="He Y."/>
            <person name="Gan X."/>
            <person name="Zeng H."/>
            <person name="Yu D."/>
            <person name="Zhu Y."/>
            <person name="Jiang H."/>
            <person name="Qiu Q."/>
            <person name="Yang H."/>
            <person name="Zhang Y.E."/>
            <person name="Wang W."/>
            <person name="Zhu M."/>
            <person name="He S."/>
            <person name="Zhang G."/>
        </authorList>
    </citation>
    <scope>NUCLEOTIDE SEQUENCE</scope>
    <source>
        <strain evidence="3">Pddl_001</strain>
    </source>
</reference>
<keyword evidence="1" id="KW-1133">Transmembrane helix</keyword>
<keyword evidence="1" id="KW-0472">Membrane</keyword>
<feature type="non-terminal residue" evidence="3">
    <location>
        <position position="1"/>
    </location>
</feature>
<proteinExistence type="predicted"/>
<keyword evidence="2" id="KW-0732">Signal</keyword>
<evidence type="ECO:0000256" key="2">
    <source>
        <dbReference type="SAM" id="SignalP"/>
    </source>
</evidence>